<evidence type="ECO:0000313" key="3">
    <source>
        <dbReference type="Proteomes" id="UP001190700"/>
    </source>
</evidence>
<protein>
    <recommendedName>
        <fullName evidence="4">F-box domain-containing protein</fullName>
    </recommendedName>
</protein>
<dbReference type="EMBL" id="LGRX02035154">
    <property type="protein sequence ID" value="KAK3236150.1"/>
    <property type="molecule type" value="Genomic_DNA"/>
</dbReference>
<dbReference type="SUPFAM" id="SSF81383">
    <property type="entry name" value="F-box domain"/>
    <property type="match status" value="1"/>
</dbReference>
<evidence type="ECO:0008006" key="4">
    <source>
        <dbReference type="Google" id="ProtNLM"/>
    </source>
</evidence>
<gene>
    <name evidence="2" type="ORF">CYMTET_53698</name>
</gene>
<dbReference type="InterPro" id="IPR036047">
    <property type="entry name" value="F-box-like_dom_sf"/>
</dbReference>
<comment type="subcellular location">
    <subcellularLocation>
        <location evidence="1">Cytoplasm</location>
        <location evidence="1">Cytoskeleton</location>
        <location evidence="1">Cilium axoneme</location>
    </subcellularLocation>
</comment>
<dbReference type="InterPro" id="IPR032675">
    <property type="entry name" value="LRR_dom_sf"/>
</dbReference>
<dbReference type="GO" id="GO:0005930">
    <property type="term" value="C:axoneme"/>
    <property type="evidence" value="ECO:0007669"/>
    <property type="project" value="UniProtKB-SubCell"/>
</dbReference>
<keyword evidence="3" id="KW-1185">Reference proteome</keyword>
<dbReference type="Gene3D" id="3.80.10.10">
    <property type="entry name" value="Ribonuclease Inhibitor"/>
    <property type="match status" value="1"/>
</dbReference>
<evidence type="ECO:0000313" key="2">
    <source>
        <dbReference type="EMBL" id="KAK3236150.1"/>
    </source>
</evidence>
<evidence type="ECO:0000256" key="1">
    <source>
        <dbReference type="ARBA" id="ARBA00004430"/>
    </source>
</evidence>
<proteinExistence type="predicted"/>
<dbReference type="SUPFAM" id="SSF52047">
    <property type="entry name" value="RNI-like"/>
    <property type="match status" value="1"/>
</dbReference>
<accession>A0AAE0BHV8</accession>
<dbReference type="AlphaFoldDB" id="A0AAE0BHV8"/>
<organism evidence="2 3">
    <name type="scientific">Cymbomonas tetramitiformis</name>
    <dbReference type="NCBI Taxonomy" id="36881"/>
    <lineage>
        <taxon>Eukaryota</taxon>
        <taxon>Viridiplantae</taxon>
        <taxon>Chlorophyta</taxon>
        <taxon>Pyramimonadophyceae</taxon>
        <taxon>Pyramimonadales</taxon>
        <taxon>Pyramimonadaceae</taxon>
        <taxon>Cymbomonas</taxon>
    </lineage>
</organism>
<dbReference type="Proteomes" id="UP001190700">
    <property type="component" value="Unassembled WGS sequence"/>
</dbReference>
<reference evidence="2 3" key="1">
    <citation type="journal article" date="2015" name="Genome Biol. Evol.">
        <title>Comparative Genomics of a Bacterivorous Green Alga Reveals Evolutionary Causalities and Consequences of Phago-Mixotrophic Mode of Nutrition.</title>
        <authorList>
            <person name="Burns J.A."/>
            <person name="Paasch A."/>
            <person name="Narechania A."/>
            <person name="Kim E."/>
        </authorList>
    </citation>
    <scope>NUCLEOTIDE SEQUENCE [LARGE SCALE GENOMIC DNA]</scope>
    <source>
        <strain evidence="2 3">PLY_AMNH</strain>
    </source>
</reference>
<comment type="caution">
    <text evidence="2">The sequence shown here is derived from an EMBL/GenBank/DDBJ whole genome shotgun (WGS) entry which is preliminary data.</text>
</comment>
<name>A0AAE0BHV8_9CHLO</name>
<sequence length="224" mass="24748">MELPSANAVCFGDIPTDIIGRILGHITAFKDVATVCLVSKRFHAASAEGSRHRRHLSLAGALHWDVERLRNFIITTLQSSCLTLDMWGCTFVTATSLRIIPDFVLRDLKKLCLWGCTNLMDQDIADLMIRTPKLTDLNLGGTRASVRTLRACTMSCPKLRVLSLAFCRHLSESLAESPVNTKDECPFHALASKTELSSLNVVGVLLNGTSARHLLEANVETRRF</sequence>